<organism evidence="9 10">
    <name type="scientific">Spirobacillus cienkowskii</name>
    <dbReference type="NCBI Taxonomy" id="495820"/>
    <lineage>
        <taxon>Bacteria</taxon>
        <taxon>Pseudomonadati</taxon>
        <taxon>Bdellovibrionota</taxon>
        <taxon>Oligoflexia</taxon>
        <taxon>Silvanigrellales</taxon>
        <taxon>Spirobacillus</taxon>
    </lineage>
</organism>
<dbReference type="FunFam" id="1.20.1640.10:FF:000001">
    <property type="entry name" value="Efflux pump membrane transporter"/>
    <property type="match status" value="1"/>
</dbReference>
<feature type="transmembrane region" description="Helical" evidence="8">
    <location>
        <begin position="907"/>
        <end position="932"/>
    </location>
</feature>
<evidence type="ECO:0000256" key="2">
    <source>
        <dbReference type="ARBA" id="ARBA00022448"/>
    </source>
</evidence>
<dbReference type="SUPFAM" id="SSF82714">
    <property type="entry name" value="Multidrug efflux transporter AcrB TolC docking domain, DN and DC subdomains"/>
    <property type="match status" value="2"/>
</dbReference>
<dbReference type="SUPFAM" id="SSF82866">
    <property type="entry name" value="Multidrug efflux transporter AcrB transmembrane domain"/>
    <property type="match status" value="2"/>
</dbReference>
<comment type="subcellular location">
    <subcellularLocation>
        <location evidence="1">Cell inner membrane</location>
        <topology evidence="1">Multi-pass membrane protein</topology>
    </subcellularLocation>
</comment>
<dbReference type="Gene3D" id="3.30.70.1430">
    <property type="entry name" value="Multidrug efflux transporter AcrB pore domain"/>
    <property type="match status" value="2"/>
</dbReference>
<dbReference type="Proteomes" id="UP000253934">
    <property type="component" value="Unassembled WGS sequence"/>
</dbReference>
<proteinExistence type="predicted"/>
<evidence type="ECO:0000256" key="1">
    <source>
        <dbReference type="ARBA" id="ARBA00004429"/>
    </source>
</evidence>
<feature type="transmembrane region" description="Helical" evidence="8">
    <location>
        <begin position="387"/>
        <end position="407"/>
    </location>
</feature>
<dbReference type="GO" id="GO:0042910">
    <property type="term" value="F:xenobiotic transmembrane transporter activity"/>
    <property type="evidence" value="ECO:0007669"/>
    <property type="project" value="TreeGrafter"/>
</dbReference>
<dbReference type="Gene3D" id="3.30.70.1440">
    <property type="entry name" value="Multidrug efflux transporter AcrB pore domain"/>
    <property type="match status" value="1"/>
</dbReference>
<evidence type="ECO:0000313" key="9">
    <source>
        <dbReference type="EMBL" id="RDB35529.1"/>
    </source>
</evidence>
<evidence type="ECO:0000256" key="5">
    <source>
        <dbReference type="ARBA" id="ARBA00022692"/>
    </source>
</evidence>
<evidence type="ECO:0000256" key="3">
    <source>
        <dbReference type="ARBA" id="ARBA00022475"/>
    </source>
</evidence>
<dbReference type="InterPro" id="IPR027463">
    <property type="entry name" value="AcrB_DN_DC_subdom"/>
</dbReference>
<feature type="transmembrane region" description="Helical" evidence="8">
    <location>
        <begin position="529"/>
        <end position="546"/>
    </location>
</feature>
<evidence type="ECO:0000256" key="4">
    <source>
        <dbReference type="ARBA" id="ARBA00022519"/>
    </source>
</evidence>
<keyword evidence="7 8" id="KW-0472">Membrane</keyword>
<keyword evidence="6 8" id="KW-1133">Transmembrane helix</keyword>
<feature type="transmembrane region" description="Helical" evidence="8">
    <location>
        <begin position="336"/>
        <end position="353"/>
    </location>
</feature>
<dbReference type="SUPFAM" id="SSF82693">
    <property type="entry name" value="Multidrug efflux transporter AcrB pore domain, PN1, PN2, PC1 and PC2 subdomains"/>
    <property type="match status" value="4"/>
</dbReference>
<gene>
    <name evidence="9" type="ORF">DCC88_09805</name>
</gene>
<keyword evidence="4" id="KW-0997">Cell inner membrane</keyword>
<feature type="transmembrane region" description="Helical" evidence="8">
    <location>
        <begin position="984"/>
        <end position="1011"/>
    </location>
</feature>
<feature type="transmembrane region" description="Helical" evidence="8">
    <location>
        <begin position="12"/>
        <end position="32"/>
    </location>
</feature>
<evidence type="ECO:0000256" key="6">
    <source>
        <dbReference type="ARBA" id="ARBA00022989"/>
    </source>
</evidence>
<dbReference type="Gene3D" id="1.20.1640.10">
    <property type="entry name" value="Multidrug efflux transporter AcrB transmembrane domain"/>
    <property type="match status" value="2"/>
</dbReference>
<accession>A0A369KLL6</accession>
<keyword evidence="5 8" id="KW-0812">Transmembrane</keyword>
<evidence type="ECO:0000256" key="8">
    <source>
        <dbReference type="SAM" id="Phobius"/>
    </source>
</evidence>
<dbReference type="AlphaFoldDB" id="A0A369KLL6"/>
<feature type="transmembrane region" description="Helical" evidence="8">
    <location>
        <begin position="463"/>
        <end position="482"/>
    </location>
</feature>
<evidence type="ECO:0008006" key="11">
    <source>
        <dbReference type="Google" id="ProtNLM"/>
    </source>
</evidence>
<evidence type="ECO:0000256" key="7">
    <source>
        <dbReference type="ARBA" id="ARBA00023136"/>
    </source>
</evidence>
<name>A0A369KLL6_9BACT</name>
<evidence type="ECO:0000313" key="10">
    <source>
        <dbReference type="Proteomes" id="UP000253934"/>
    </source>
</evidence>
<keyword evidence="10" id="KW-1185">Reference proteome</keyword>
<dbReference type="PANTHER" id="PTHR32063">
    <property type="match status" value="1"/>
</dbReference>
<feature type="transmembrane region" description="Helical" evidence="8">
    <location>
        <begin position="427"/>
        <end position="451"/>
    </location>
</feature>
<feature type="transmembrane region" description="Helical" evidence="8">
    <location>
        <begin position="856"/>
        <end position="874"/>
    </location>
</feature>
<comment type="caution">
    <text evidence="9">The sequence shown here is derived from an EMBL/GenBank/DDBJ whole genome shotgun (WGS) entry which is preliminary data.</text>
</comment>
<feature type="transmembrane region" description="Helical" evidence="8">
    <location>
        <begin position="359"/>
        <end position="380"/>
    </location>
</feature>
<protein>
    <recommendedName>
        <fullName evidence="11">Acriflavine resistance protein B</fullName>
    </recommendedName>
</protein>
<dbReference type="GO" id="GO:0005886">
    <property type="term" value="C:plasma membrane"/>
    <property type="evidence" value="ECO:0007669"/>
    <property type="project" value="UniProtKB-SubCell"/>
</dbReference>
<dbReference type="InterPro" id="IPR001036">
    <property type="entry name" value="Acrflvin-R"/>
</dbReference>
<reference evidence="9" key="1">
    <citation type="submission" date="2018-04" db="EMBL/GenBank/DDBJ databases">
        <title>Draft genome sequence of the Candidatus Spirobacillus cienkowskii, a pathogen of freshwater Daphnia species, reconstructed from hemolymph metagenomic reads.</title>
        <authorList>
            <person name="Bresciani L."/>
            <person name="Lemos L.N."/>
            <person name="Wale N."/>
            <person name="Lin J.Y."/>
            <person name="Fernandes G.R."/>
            <person name="Duffy M.A."/>
            <person name="Rodrigues J.M."/>
        </authorList>
    </citation>
    <scope>NUCLEOTIDE SEQUENCE [LARGE SCALE GENOMIC DNA]</scope>
    <source>
        <strain evidence="9">Binning01</strain>
    </source>
</reference>
<dbReference type="PANTHER" id="PTHR32063:SF21">
    <property type="entry name" value="MULTIDRUG RESISTANCE PROTEIN MDTB"/>
    <property type="match status" value="1"/>
</dbReference>
<sequence>MNLSAPFIKRPIATSLFMIAILLVGILAFNLLPISALPEVEYPTIQVATSYPGASPELVATTVTAPLERQFGQMPGLLQMTSASSFGSSIITLQFNLDMNLDVAVQQVQAAIISSQNLLPANLPTPPIYSKVNPADAPIITLALNSKSLNLTEVQNFAETRFVPKISEITGVGIVRLSGGQRPAIRIQVNPVLLASYALNLEDIRTTINNANSNGAKGSIDGEILTYTINSNDQLLTKNDFEKLIITYLDQGAIYLKDIADISEGPENTQLAAWVNNEPSIILDIQKQPNTNVIEIVDKIKNILPKLKATVPKEINILIVNDRTITIRKSINHAKFELILSIILVVLIIYLFLNSFSATFIPSLAVPLSLIGTCSVMYYLNFSFNNLTIMALTIATGFVVDDAIVMIENISRYLEKGFTPLDAALKGAAQIGFTIITLTISIISVLIPLFFMEDIIGRLFREFAVTLAISIFISAIVSLTLTPMLCRQLLKSEHSKEIKINFFQNLLNIIIEKYSVTLKFVLSQKNKTILVSFIVLFITGILFFAIPKGFFPIQDTGAIIAITEAPQSVSFSEMNKRQKHVAEKILEDPAVENITSITGIDGMNTTLNSGRILITLKPFEIRKITSEKLIKKIQKKLDNIKNIKTYMQPVQDLNVENKISRTQFQYSITSTNSKEVDDWSKKIIEKLIESPLFNDVTSDVQNSGLRADIVIDHQVIGTLGITQTMIDNAIYNSFGQRPISTIFTNINQYNVILEANPKLKITIQNLLDHIFIQNKGNIIPFSAFAKVVESTTPLVINRKGQFPVATLSFNLAPGASLGSAVAAIEDTKNKLQIPPSLQTSFEGVTQIFQNSITNSLLLILASITVVYIILGILYESYIHPITILSTIPSAGLGALLALFITGNEFNIISLIGMILLIGIVKKNAIMMIDFALDLQRNQKLIAEEAIYQACLLRFRPILMTTMAALLAAIPLAFGNGIGAELRKPLGICIIGGLILSQILTLYTTPVVYLFFDKISKTFLSFAQKNSEKETPQTVLDIKK</sequence>
<keyword evidence="2" id="KW-0813">Transport</keyword>
<dbReference type="PRINTS" id="PR00702">
    <property type="entry name" value="ACRIFLAVINRP"/>
</dbReference>
<dbReference type="Gene3D" id="3.30.70.1320">
    <property type="entry name" value="Multidrug efflux transporter AcrB pore domain like"/>
    <property type="match status" value="1"/>
</dbReference>
<dbReference type="Pfam" id="PF00873">
    <property type="entry name" value="ACR_tran"/>
    <property type="match status" value="1"/>
</dbReference>
<feature type="transmembrane region" description="Helical" evidence="8">
    <location>
        <begin position="957"/>
        <end position="978"/>
    </location>
</feature>
<dbReference type="Gene3D" id="3.30.2090.10">
    <property type="entry name" value="Multidrug efflux transporter AcrB TolC docking domain, DN and DC subdomains"/>
    <property type="match status" value="2"/>
</dbReference>
<dbReference type="EMBL" id="QOVW01000083">
    <property type="protein sequence ID" value="RDB35529.1"/>
    <property type="molecule type" value="Genomic_DNA"/>
</dbReference>
<keyword evidence="3" id="KW-1003">Cell membrane</keyword>
<dbReference type="FunFam" id="3.30.70.1430:FF:000001">
    <property type="entry name" value="Efflux pump membrane transporter"/>
    <property type="match status" value="1"/>
</dbReference>